<dbReference type="InterPro" id="IPR032421">
    <property type="entry name" value="PMT_4TMC"/>
</dbReference>
<comment type="function">
    <text evidence="10">Protein O-mannosyltransferase that catalyzes the transfer of a single mannose residue from a polyprenol phospho-mannosyl lipidic donor to the hydroxyl group of selected serine and threonine residues in acceptor proteins.</text>
</comment>
<protein>
    <recommendedName>
        <fullName evidence="9 10">Polyprenol-phosphate-mannose--protein mannosyltransferase</fullName>
        <ecNumber evidence="10">2.4.1.-</ecNumber>
    </recommendedName>
</protein>
<dbReference type="UniPathway" id="UPA00378"/>
<evidence type="ECO:0000256" key="9">
    <source>
        <dbReference type="ARBA" id="ARBA00093617"/>
    </source>
</evidence>
<feature type="compositionally biased region" description="Basic and acidic residues" evidence="11">
    <location>
        <begin position="1"/>
        <end position="10"/>
    </location>
</feature>
<dbReference type="GO" id="GO:0004169">
    <property type="term" value="F:dolichyl-phosphate-mannose-protein mannosyltransferase activity"/>
    <property type="evidence" value="ECO:0007669"/>
    <property type="project" value="UniProtKB-UniRule"/>
</dbReference>
<feature type="transmembrane region" description="Helical" evidence="10">
    <location>
        <begin position="160"/>
        <end position="181"/>
    </location>
</feature>
<feature type="region of interest" description="Disordered" evidence="11">
    <location>
        <begin position="1"/>
        <end position="43"/>
    </location>
</feature>
<proteinExistence type="inferred from homology"/>
<feature type="transmembrane region" description="Helical" evidence="10">
    <location>
        <begin position="255"/>
        <end position="276"/>
    </location>
</feature>
<gene>
    <name evidence="14" type="ORF">FLP23_05280</name>
</gene>
<dbReference type="GO" id="GO:0012505">
    <property type="term" value="C:endomembrane system"/>
    <property type="evidence" value="ECO:0007669"/>
    <property type="project" value="UniProtKB-SubCell"/>
</dbReference>
<feature type="domain" description="Protein O-mannosyl-transferase C-terminal four TM" evidence="13">
    <location>
        <begin position="372"/>
        <end position="559"/>
    </location>
</feature>
<evidence type="ECO:0000256" key="2">
    <source>
        <dbReference type="ARBA" id="ARBA00004922"/>
    </source>
</evidence>
<keyword evidence="8 10" id="KW-0472">Membrane</keyword>
<evidence type="ECO:0000313" key="14">
    <source>
        <dbReference type="EMBL" id="QEO09474.1"/>
    </source>
</evidence>
<evidence type="ECO:0000313" key="15">
    <source>
        <dbReference type="Proteomes" id="UP000322159"/>
    </source>
</evidence>
<dbReference type="GO" id="GO:0005886">
    <property type="term" value="C:plasma membrane"/>
    <property type="evidence" value="ECO:0007669"/>
    <property type="project" value="UniProtKB-SubCell"/>
</dbReference>
<evidence type="ECO:0000256" key="3">
    <source>
        <dbReference type="ARBA" id="ARBA00007222"/>
    </source>
</evidence>
<keyword evidence="15" id="KW-1185">Reference proteome</keyword>
<feature type="transmembrane region" description="Helical" evidence="10">
    <location>
        <begin position="517"/>
        <end position="540"/>
    </location>
</feature>
<evidence type="ECO:0000256" key="4">
    <source>
        <dbReference type="ARBA" id="ARBA00022676"/>
    </source>
</evidence>
<keyword evidence="7 10" id="KW-1133">Transmembrane helix</keyword>
<feature type="transmembrane region" description="Helical" evidence="10">
    <location>
        <begin position="188"/>
        <end position="210"/>
    </location>
</feature>
<organism evidence="14 15">
    <name type="scientific">Protaetiibacter larvae</name>
    <dbReference type="NCBI Taxonomy" id="2592654"/>
    <lineage>
        <taxon>Bacteria</taxon>
        <taxon>Bacillati</taxon>
        <taxon>Actinomycetota</taxon>
        <taxon>Actinomycetes</taxon>
        <taxon>Micrococcales</taxon>
        <taxon>Microbacteriaceae</taxon>
        <taxon>Protaetiibacter</taxon>
    </lineage>
</organism>
<dbReference type="PANTHER" id="PTHR10050:SF46">
    <property type="entry name" value="PROTEIN O-MANNOSYL-TRANSFERASE 2"/>
    <property type="match status" value="1"/>
</dbReference>
<dbReference type="InterPro" id="IPR027005">
    <property type="entry name" value="PMT-like"/>
</dbReference>
<evidence type="ECO:0000259" key="12">
    <source>
        <dbReference type="Pfam" id="PF02366"/>
    </source>
</evidence>
<evidence type="ECO:0000256" key="5">
    <source>
        <dbReference type="ARBA" id="ARBA00022679"/>
    </source>
</evidence>
<dbReference type="RefSeq" id="WP_149324895.1">
    <property type="nucleotide sequence ID" value="NZ_CP043504.1"/>
</dbReference>
<comment type="subcellular location">
    <subcellularLocation>
        <location evidence="10">Cell membrane</location>
    </subcellularLocation>
    <subcellularLocation>
        <location evidence="1">Endomembrane system</location>
        <topology evidence="1">Multi-pass membrane protein</topology>
    </subcellularLocation>
</comment>
<keyword evidence="5 10" id="KW-0808">Transferase</keyword>
<comment type="pathway">
    <text evidence="2 10">Protein modification; protein glycosylation.</text>
</comment>
<feature type="transmembrane region" description="Helical" evidence="10">
    <location>
        <begin position="430"/>
        <end position="448"/>
    </location>
</feature>
<keyword evidence="6 10" id="KW-0812">Transmembrane</keyword>
<feature type="transmembrane region" description="Helical" evidence="10">
    <location>
        <begin position="282"/>
        <end position="300"/>
    </location>
</feature>
<reference evidence="14 15" key="1">
    <citation type="submission" date="2019-09" db="EMBL/GenBank/DDBJ databases">
        <title>Genome sequencing of strain KACC 19322.</title>
        <authorList>
            <person name="Heo J."/>
            <person name="Kim S.-J."/>
            <person name="Kim J.-S."/>
            <person name="Hong S.-B."/>
            <person name="Kwon S.-W."/>
        </authorList>
    </citation>
    <scope>NUCLEOTIDE SEQUENCE [LARGE SCALE GENOMIC DNA]</scope>
    <source>
        <strain evidence="14 15">KACC 19322</strain>
    </source>
</reference>
<dbReference type="Pfam" id="PF16192">
    <property type="entry name" value="PMT_4TMC"/>
    <property type="match status" value="1"/>
</dbReference>
<keyword evidence="10" id="KW-1003">Cell membrane</keyword>
<dbReference type="Proteomes" id="UP000322159">
    <property type="component" value="Chromosome"/>
</dbReference>
<feature type="transmembrane region" description="Helical" evidence="10">
    <location>
        <begin position="320"/>
        <end position="342"/>
    </location>
</feature>
<evidence type="ECO:0000256" key="11">
    <source>
        <dbReference type="SAM" id="MobiDB-lite"/>
    </source>
</evidence>
<dbReference type="OrthoDB" id="9776737at2"/>
<feature type="transmembrane region" description="Helical" evidence="10">
    <location>
        <begin position="482"/>
        <end position="505"/>
    </location>
</feature>
<feature type="transmembrane region" description="Helical" evidence="10">
    <location>
        <begin position="460"/>
        <end position="476"/>
    </location>
</feature>
<evidence type="ECO:0000256" key="6">
    <source>
        <dbReference type="ARBA" id="ARBA00022692"/>
    </source>
</evidence>
<evidence type="ECO:0000259" key="13">
    <source>
        <dbReference type="Pfam" id="PF16192"/>
    </source>
</evidence>
<dbReference type="AlphaFoldDB" id="A0A5C1Y6E8"/>
<dbReference type="PANTHER" id="PTHR10050">
    <property type="entry name" value="DOLICHYL-PHOSPHATE-MANNOSE--PROTEIN MANNOSYLTRANSFERASE"/>
    <property type="match status" value="1"/>
</dbReference>
<evidence type="ECO:0000256" key="1">
    <source>
        <dbReference type="ARBA" id="ARBA00004127"/>
    </source>
</evidence>
<dbReference type="EC" id="2.4.1.-" evidence="10"/>
<comment type="similarity">
    <text evidence="3 10">Belongs to the glycosyltransferase 39 family.</text>
</comment>
<dbReference type="InterPro" id="IPR003342">
    <property type="entry name" value="ArnT-like_N"/>
</dbReference>
<dbReference type="Pfam" id="PF02366">
    <property type="entry name" value="PMT"/>
    <property type="match status" value="1"/>
</dbReference>
<sequence length="560" mass="61322">MTTRAEEEFARALGGSEGPRPDGGEGPRPGGGEGPRLAEPVTLTGSRLDDSWQRWMANPAARRAWDWGAPAAVIAVAAALRLVGLDHPQQIVFDETYYVKDAYTLAHLGYESRWPDGANAAFAAGDPDGYTTEPSFVVHPPLGKWIIAAGMALFGTDSAFGWRFGIALVGILLVAVTMLVARQLFRSTTLVVVAGGLMAIDGNAIVMSRVSLLDSAVALFALLGASFVLFDRGWAKRRLARWLEARRASGHGVDWGPALWWRPWLLAAAVAFGAATGVKWNGVYFLAVFGVYTVVSDALLRRQAGIEFWGFGALLKQAPINALLLVPLAAAVFLTTWIGWFASDNGYYRHWIEQGGGEAWTGALAWVPTAAQNWWHYQTAIYSYHVGLQVPHNYQANPLTWLFLVRPTSMYYDNAGDGTAAAILDIANPLIWWGGTAALVFLAVRVVLGLLRRRSVWRDAFILTGIAAGYLPWLLYLNRTVFQFYTIAFEAFLVLALTSALAAIAGSRDDPEPRRTAGLATVGAYLGLVVLVSLFFLPMWTGMPMPLWFLQAHYWLRSWI</sequence>
<keyword evidence="4 10" id="KW-0328">Glycosyltransferase</keyword>
<dbReference type="EMBL" id="CP043504">
    <property type="protein sequence ID" value="QEO09474.1"/>
    <property type="molecule type" value="Genomic_DNA"/>
</dbReference>
<feature type="transmembrane region" description="Helical" evidence="10">
    <location>
        <begin position="216"/>
        <end position="234"/>
    </location>
</feature>
<dbReference type="KEGG" id="lyk:FLP23_05280"/>
<accession>A0A5C1Y6E8</accession>
<evidence type="ECO:0000256" key="7">
    <source>
        <dbReference type="ARBA" id="ARBA00022989"/>
    </source>
</evidence>
<name>A0A5C1Y6E8_9MICO</name>
<evidence type="ECO:0000256" key="10">
    <source>
        <dbReference type="RuleBase" id="RU367007"/>
    </source>
</evidence>
<evidence type="ECO:0000256" key="8">
    <source>
        <dbReference type="ARBA" id="ARBA00023136"/>
    </source>
</evidence>
<feature type="domain" description="ArnT-like N-terminal" evidence="12">
    <location>
        <begin position="74"/>
        <end position="229"/>
    </location>
</feature>